<protein>
    <submittedName>
        <fullName evidence="1">Uncharacterized protein</fullName>
    </submittedName>
</protein>
<name>A0A9P6BZG3_9AGAR</name>
<keyword evidence="2" id="KW-1185">Reference proteome</keyword>
<gene>
    <name evidence="1" type="ORF">P691DRAFT_784153</name>
</gene>
<dbReference type="AlphaFoldDB" id="A0A9P6BZG3"/>
<dbReference type="Proteomes" id="UP000807342">
    <property type="component" value="Unassembled WGS sequence"/>
</dbReference>
<comment type="caution">
    <text evidence="1">The sequence shown here is derived from an EMBL/GenBank/DDBJ whole genome shotgun (WGS) entry which is preliminary data.</text>
</comment>
<sequence>MPLTEPCKPAQGFYSSPVALRLHLLQKSPQMKFLLIFGDMDNLIEGWTGKFSSKQQHIWEVQVNGYGSTAVLSAEKKATFSGGPTETFGHTAFQIEGDLVVRARPLIRDCRKKYLTEVLRWKDCSGEQLVGAAILTDYLTPVRRLISNHSGRAWGAWRYLETSYCGSFQGNRLTSMTSPPSKI</sequence>
<proteinExistence type="predicted"/>
<reference evidence="1" key="1">
    <citation type="submission" date="2020-11" db="EMBL/GenBank/DDBJ databases">
        <authorList>
            <consortium name="DOE Joint Genome Institute"/>
            <person name="Ahrendt S."/>
            <person name="Riley R."/>
            <person name="Andreopoulos W."/>
            <person name="Labutti K."/>
            <person name="Pangilinan J."/>
            <person name="Ruiz-Duenas F.J."/>
            <person name="Barrasa J.M."/>
            <person name="Sanchez-Garcia M."/>
            <person name="Camarero S."/>
            <person name="Miyauchi S."/>
            <person name="Serrano A."/>
            <person name="Linde D."/>
            <person name="Babiker R."/>
            <person name="Drula E."/>
            <person name="Ayuso-Fernandez I."/>
            <person name="Pacheco R."/>
            <person name="Padilla G."/>
            <person name="Ferreira P."/>
            <person name="Barriuso J."/>
            <person name="Kellner H."/>
            <person name="Castanera R."/>
            <person name="Alfaro M."/>
            <person name="Ramirez L."/>
            <person name="Pisabarro A.G."/>
            <person name="Kuo A."/>
            <person name="Tritt A."/>
            <person name="Lipzen A."/>
            <person name="He G."/>
            <person name="Yan M."/>
            <person name="Ng V."/>
            <person name="Cullen D."/>
            <person name="Martin F."/>
            <person name="Rosso M.-N."/>
            <person name="Henrissat B."/>
            <person name="Hibbett D."/>
            <person name="Martinez A.T."/>
            <person name="Grigoriev I.V."/>
        </authorList>
    </citation>
    <scope>NUCLEOTIDE SEQUENCE</scope>
    <source>
        <strain evidence="1">MF-IS2</strain>
    </source>
</reference>
<organism evidence="1 2">
    <name type="scientific">Macrolepiota fuliginosa MF-IS2</name>
    <dbReference type="NCBI Taxonomy" id="1400762"/>
    <lineage>
        <taxon>Eukaryota</taxon>
        <taxon>Fungi</taxon>
        <taxon>Dikarya</taxon>
        <taxon>Basidiomycota</taxon>
        <taxon>Agaricomycotina</taxon>
        <taxon>Agaricomycetes</taxon>
        <taxon>Agaricomycetidae</taxon>
        <taxon>Agaricales</taxon>
        <taxon>Agaricineae</taxon>
        <taxon>Agaricaceae</taxon>
        <taxon>Macrolepiota</taxon>
    </lineage>
</organism>
<accession>A0A9P6BZG3</accession>
<dbReference type="EMBL" id="MU151257">
    <property type="protein sequence ID" value="KAF9446226.1"/>
    <property type="molecule type" value="Genomic_DNA"/>
</dbReference>
<evidence type="ECO:0000313" key="1">
    <source>
        <dbReference type="EMBL" id="KAF9446226.1"/>
    </source>
</evidence>
<evidence type="ECO:0000313" key="2">
    <source>
        <dbReference type="Proteomes" id="UP000807342"/>
    </source>
</evidence>